<keyword evidence="2 3" id="KW-0067">ATP-binding</keyword>
<dbReference type="InterPro" id="IPR011990">
    <property type="entry name" value="TPR-like_helical_dom_sf"/>
</dbReference>
<evidence type="ECO:0000256" key="4">
    <source>
        <dbReference type="SAM" id="Coils"/>
    </source>
</evidence>
<dbReference type="InterPro" id="IPR006597">
    <property type="entry name" value="Sel1-like"/>
</dbReference>
<dbReference type="PANTHER" id="PTHR44329:SF298">
    <property type="entry name" value="MIXED LINEAGE KINASE DOMAIN-LIKE PROTEIN"/>
    <property type="match status" value="1"/>
</dbReference>
<dbReference type="Gene3D" id="1.10.510.10">
    <property type="entry name" value="Transferase(Phosphotransferase) domain 1"/>
    <property type="match status" value="1"/>
</dbReference>
<evidence type="ECO:0000256" key="2">
    <source>
        <dbReference type="ARBA" id="ARBA00022840"/>
    </source>
</evidence>
<evidence type="ECO:0000256" key="1">
    <source>
        <dbReference type="ARBA" id="ARBA00022741"/>
    </source>
</evidence>
<proteinExistence type="predicted"/>
<dbReference type="PROSITE" id="PS50011">
    <property type="entry name" value="PROTEIN_KINASE_DOM"/>
    <property type="match status" value="1"/>
</dbReference>
<dbReference type="PRINTS" id="PR00109">
    <property type="entry name" value="TYRKINASE"/>
</dbReference>
<dbReference type="Gene3D" id="1.25.40.10">
    <property type="entry name" value="Tetratricopeptide repeat domain"/>
    <property type="match status" value="1"/>
</dbReference>
<dbReference type="Proteomes" id="UP000265703">
    <property type="component" value="Unassembled WGS sequence"/>
</dbReference>
<keyword evidence="6" id="KW-0808">Transferase</keyword>
<dbReference type="InterPro" id="IPR011009">
    <property type="entry name" value="Kinase-like_dom_sf"/>
</dbReference>
<gene>
    <name evidence="6" type="ORF">C1645_881073</name>
</gene>
<organism evidence="6 7">
    <name type="scientific">Glomus cerebriforme</name>
    <dbReference type="NCBI Taxonomy" id="658196"/>
    <lineage>
        <taxon>Eukaryota</taxon>
        <taxon>Fungi</taxon>
        <taxon>Fungi incertae sedis</taxon>
        <taxon>Mucoromycota</taxon>
        <taxon>Glomeromycotina</taxon>
        <taxon>Glomeromycetes</taxon>
        <taxon>Glomerales</taxon>
        <taxon>Glomeraceae</taxon>
        <taxon>Glomus</taxon>
    </lineage>
</organism>
<dbReference type="SUPFAM" id="SSF81901">
    <property type="entry name" value="HCP-like"/>
    <property type="match status" value="1"/>
</dbReference>
<comment type="caution">
    <text evidence="6">The sequence shown here is derived from an EMBL/GenBank/DDBJ whole genome shotgun (WGS) entry which is preliminary data.</text>
</comment>
<feature type="domain" description="Protein kinase" evidence="5">
    <location>
        <begin position="22"/>
        <end position="289"/>
    </location>
</feature>
<evidence type="ECO:0000259" key="5">
    <source>
        <dbReference type="PROSITE" id="PS50011"/>
    </source>
</evidence>
<dbReference type="InterPro" id="IPR051681">
    <property type="entry name" value="Ser/Thr_Kinases-Pseudokinases"/>
</dbReference>
<keyword evidence="6" id="KW-0418">Kinase</keyword>
<dbReference type="STRING" id="658196.A0A397S7P9"/>
<keyword evidence="7" id="KW-1185">Reference proteome</keyword>
<dbReference type="Pfam" id="PF07714">
    <property type="entry name" value="PK_Tyr_Ser-Thr"/>
    <property type="match status" value="1"/>
</dbReference>
<dbReference type="Pfam" id="PF08238">
    <property type="entry name" value="Sel1"/>
    <property type="match status" value="2"/>
</dbReference>
<feature type="coiled-coil region" evidence="4">
    <location>
        <begin position="540"/>
        <end position="574"/>
    </location>
</feature>
<dbReference type="GO" id="GO:0004674">
    <property type="term" value="F:protein serine/threonine kinase activity"/>
    <property type="evidence" value="ECO:0007669"/>
    <property type="project" value="TreeGrafter"/>
</dbReference>
<reference evidence="6 7" key="1">
    <citation type="submission" date="2018-06" db="EMBL/GenBank/DDBJ databases">
        <title>Comparative genomics reveals the genomic features of Rhizophagus irregularis, R. cerebriforme, R. diaphanum and Gigaspora rosea, and their symbiotic lifestyle signature.</title>
        <authorList>
            <person name="Morin E."/>
            <person name="San Clemente H."/>
            <person name="Chen E.C.H."/>
            <person name="De La Providencia I."/>
            <person name="Hainaut M."/>
            <person name="Kuo A."/>
            <person name="Kohler A."/>
            <person name="Murat C."/>
            <person name="Tang N."/>
            <person name="Roy S."/>
            <person name="Loubradou J."/>
            <person name="Henrissat B."/>
            <person name="Grigoriev I.V."/>
            <person name="Corradi N."/>
            <person name="Roux C."/>
            <person name="Martin F.M."/>
        </authorList>
    </citation>
    <scope>NUCLEOTIDE SEQUENCE [LARGE SCALE GENOMIC DNA]</scope>
    <source>
        <strain evidence="6 7">DAOM 227022</strain>
    </source>
</reference>
<dbReference type="PROSITE" id="PS00107">
    <property type="entry name" value="PROTEIN_KINASE_ATP"/>
    <property type="match status" value="1"/>
</dbReference>
<dbReference type="GO" id="GO:0005524">
    <property type="term" value="F:ATP binding"/>
    <property type="evidence" value="ECO:0007669"/>
    <property type="project" value="UniProtKB-UniRule"/>
</dbReference>
<evidence type="ECO:0000313" key="6">
    <source>
        <dbReference type="EMBL" id="RIA82373.1"/>
    </source>
</evidence>
<dbReference type="AlphaFoldDB" id="A0A397S7P9"/>
<dbReference type="PANTHER" id="PTHR44329">
    <property type="entry name" value="SERINE/THREONINE-PROTEIN KINASE TNNI3K-RELATED"/>
    <property type="match status" value="1"/>
</dbReference>
<evidence type="ECO:0000256" key="3">
    <source>
        <dbReference type="PROSITE-ProRule" id="PRU10141"/>
    </source>
</evidence>
<feature type="binding site" evidence="3">
    <location>
        <position position="51"/>
    </location>
    <ligand>
        <name>ATP</name>
        <dbReference type="ChEBI" id="CHEBI:30616"/>
    </ligand>
</feature>
<dbReference type="InterPro" id="IPR000719">
    <property type="entry name" value="Prot_kinase_dom"/>
</dbReference>
<accession>A0A397S7P9</accession>
<evidence type="ECO:0000313" key="7">
    <source>
        <dbReference type="Proteomes" id="UP000265703"/>
    </source>
</evidence>
<keyword evidence="1 3" id="KW-0547">Nucleotide-binding</keyword>
<dbReference type="InterPro" id="IPR001245">
    <property type="entry name" value="Ser-Thr/Tyr_kinase_cat_dom"/>
</dbReference>
<dbReference type="EMBL" id="QKYT01000672">
    <property type="protein sequence ID" value="RIA82373.1"/>
    <property type="molecule type" value="Genomic_DNA"/>
</dbReference>
<name>A0A397S7P9_9GLOM</name>
<keyword evidence="4" id="KW-0175">Coiled coil</keyword>
<dbReference type="OrthoDB" id="2321465at2759"/>
<sequence>MERLKAKNYFRSNFSVTPGGSRRNIEKVGEGAFGIVNRADWKICETKIALKSLLSNPSINEDNMNKFIKELTNLRRVDFHQNVNRFFGITKEPLSNNYMMVLQYANQGNLREYLRNKFDSLQWNDKIQMALDITRGLQCLHSKEIIHRDLHAKNILVDNNKLMIADLGLSKQLTADVTSNPNSTVYGMPAYIDPQCYKNCNYVRDKKSDIYSLGVLLWEITSGYPPFLKVPHLSLMIKVVNGIREEPITENIPPTYIKLYQKCWDENPDLRPIVGYVLEELKNINNENININNLQSKPKIFVYEPNSNSQSQSSKSTNTDNSICDLNISQIESQINTPLSSISFNENEKDALDEIIQAYLNHTKIGWTKSFDFYKILKKYQSKSQEIFNYLICKPTIQHYEIMIGRFYNEGFGIDINKNIAFNQYMKASQKNNIIGHFEVGWYYYKNNEKNYEKVLEFIQLAADDKLNIALYYLAYFYEFGIDIQIDNFKAFELYKISSQNGFIPAQYELANCYKYGEGTQKNKKKALKWYKCYQKNDGIYDVSNDIEDIEKELEKEQKIKNNEIYNKKELEQKEQKINEDKLYNILNDDKNMKQKKEKNKGWIKIWQWQILKILTKSTEISLSEEN</sequence>
<protein>
    <submittedName>
        <fullName evidence="6">Kinase-like domain-containing protein</fullName>
    </submittedName>
</protein>
<dbReference type="InterPro" id="IPR017441">
    <property type="entry name" value="Protein_kinase_ATP_BS"/>
</dbReference>
<dbReference type="SUPFAM" id="SSF56112">
    <property type="entry name" value="Protein kinase-like (PK-like)"/>
    <property type="match status" value="1"/>
</dbReference>
<dbReference type="SMART" id="SM00671">
    <property type="entry name" value="SEL1"/>
    <property type="match status" value="4"/>
</dbReference>